<feature type="region of interest" description="Disordered" evidence="1">
    <location>
        <begin position="916"/>
        <end position="935"/>
    </location>
</feature>
<evidence type="ECO:0000256" key="1">
    <source>
        <dbReference type="SAM" id="MobiDB-lite"/>
    </source>
</evidence>
<dbReference type="VEuPathDB" id="TriTrypDB:ECC02_000798"/>
<sequence>MCVFSMRHDALGVGWMISCAAIQKLERYGQLGQKRRSVDDFVQSSLKDPKRGNVYALTHMPTWRNCLAALTPDDMLKMQPAVVDNNDDDDDDDDDDEKQLHNVGGGKEATVAAPAPVIVISDSLLYAISFATALVAHHLDEQRYVEGKEKEEEKRAQKNKIRRGDDPAALVGKVFLSRLEEAEELLAVLQAVAEACGRHAHHRNEGSPVVTQALAHLLSTAADTVLIATILRQTDINNEEAEERRRIGLCRHATALVAAAATQLRTARARNPLNTLHDVRPCPTLLQQFLTKSKGISSTATRTMKSKDTGIVGMQREIEKENMDAIVILTLVAWAAVAPHGGLIARLAPFTLFQKLSLVDAIVAESPASCCCVEVSRYRRTLASLVSSTACNRATRLVVYFRGDDIKLMQNNVRDNAEYALHTHVTTPPAEEATLRSVAQLPEGQQQHAAFLLVQWMASIPFFYHSFCAEQSWTAFAQEQRRMVLLKESQARRERRNQRRHNKNFGNNPSSSPGSASSRGSSITTNDDNTSNNNNNNNNGIVQKNISRGDGNEGTVEEEYDVDDEDERKSLISNQSALSLASRASMISTMSRSSMTSYRAFLSVIEAARSDGNHMENALHVHQSEDGNTNLPLILLEEVTLALQRFMGTASDSNVAAMFDRFSLQTLAWRTIGELYTFIQSTITTAAPSSSLAFSNNMTASIRPMTVAMDEIPAVFHFGQDIRYNRGLGYEVLGLLFAKVVLPQLLTTCGGPPVAQRRMEPAITCCLSAYEIIAPQVIDQNVSAILRIAARVAMDVSSQENKSEIRTSSTTLAPMSTTNTTTMLHAFLISLVTRLGKSNQIPMLLDAIVSHVKKEGNTIQSADMHGDDVMVAGLHEIFSHPRVRAALVQACGISLDPEELLIHLLQYVSRWASEENEDEEAADAEANLGNEPSKVNTNSTTLSHLLPQEVLFILDIVATVVEGIIATSVTAVTLLERAAELELTLSTFLVNRLHRTFFSDKIEEEKEYGKSRNENKGNAVLKVSSSPFAGGEEIVRPKMQRRLVLYTLHAIYQARELIFGCLQDLGIQNVEAYLQMMEETMWQVQTNIGALVGPLSIDDLDAAMSLSTQMRHAPYVHRATLLPQFVLQRLTLARSVSVALNVAVEPLKEARRLTTFVLCHMRLASEGGYLPEGETTRALELADRITEEEWKCIVEFGRPKRVCHALVWLLRTTFAVSPTAWRSVSWLTRCLNTCAGFLLEALCEVIMGVNDDEVRACFYRHVKRDSNVEDDDGKGEEMLLQLCVALEDVLRRLGHIPQWPSLLQRAVHWLLLIQREREVLQDAKEEGEKMNKKKKKRMRTFLLESRVLQLVADFLLCEEGVPSLFRRILLRPEESHSLQRARRKNGREKYTVINEAFVRAIRVPFVPSAAILHTDVGAPENRNIRVDNDSDIEDEETEGETMAKRTAYVCNILVRQIFSRELAILLVHYSEGGEMAHCGATILRQVYTIALSACCGEKAATDSPSQAHNFLLAVVDEMYRRCCEEDNFSALSFFLKTMNNNPLAFASAIPKGTPAEVYRRKRQRHETRAEASLEATNDLATLASDNNEDHEEEEHEGEVTNKKKNHNDHHDCGETRPLHEIAVRWMDLLGELFLRVLKSIKIETKEHLLHCFTALCISLKRVRGYAVMPQGSGRRPHQRQEKEGHFDRCLGTSLAFAAMASPRASGAIEELRQLFAPNDEKMRRNSLVTLVRLLSSGKESALQALWVLFLIHDGRQRRVAVGEENGITKDCGCWLAAVISNFDPRQDYSTSETAMSELLAATESWATGARRGNHSFSFVAMQRDAVYRTDAATRWLLDQLRVVPAILHAFPTDSAPVLLQEYMHTLLHEAISTSSFSFFYSAACPSSSTPTAFISQCLSRHEKLLRAACKALHQLSAVPHMRFSAWRGDVKRLLVVSGSRALLNSTAKALWCQVLELCALPLPALHDDDMFIDHELNFIHALLAKSSGTRYLEEEMLLRVLRLLTRTLLPLGVLWRRPHLLPALMSALLTRFLESVSRGHSGQILFNQLSSFFFQLVRDANHGSKDSSPSGGHVSPSVKMLCLASITSCLFRQSVAYIDVFTTHSSDLDFLAVDFLKALQRIHLPPRHTPSVPQQQCPVWSDATLCDLSYACVGHDDAQSLLRQAAERVEEEEGNGDRQIFMMPN</sequence>
<gene>
    <name evidence="2" type="ORF">ECC02_000798</name>
</gene>
<comment type="caution">
    <text evidence="2">The sequence shown here is derived from an EMBL/GenBank/DDBJ whole genome shotgun (WGS) entry which is preliminary data.</text>
</comment>
<feature type="region of interest" description="Disordered" evidence="1">
    <location>
        <begin position="81"/>
        <end position="107"/>
    </location>
</feature>
<dbReference type="EMBL" id="JABDHM010000003">
    <property type="protein sequence ID" value="KAF5226235.1"/>
    <property type="molecule type" value="Genomic_DNA"/>
</dbReference>
<feature type="compositionally biased region" description="Acidic residues" evidence="1">
    <location>
        <begin position="555"/>
        <end position="566"/>
    </location>
</feature>
<feature type="compositionally biased region" description="Low complexity" evidence="1">
    <location>
        <begin position="509"/>
        <end position="541"/>
    </location>
</feature>
<dbReference type="Proteomes" id="UP000583944">
    <property type="component" value="Unassembled WGS sequence"/>
</dbReference>
<reference evidence="2 3" key="1">
    <citation type="journal article" date="2019" name="Genome Biol. Evol.">
        <title>Nanopore Sequencing Significantly Improves Genome Assembly of the Protozoan Parasite Trypanosoma cruzi.</title>
        <authorList>
            <person name="Diaz-Viraque F."/>
            <person name="Pita S."/>
            <person name="Greif G."/>
            <person name="de Souza R.C.M."/>
            <person name="Iraola G."/>
            <person name="Robello C."/>
        </authorList>
    </citation>
    <scope>NUCLEOTIDE SEQUENCE [LARGE SCALE GENOMIC DNA]</scope>
    <source>
        <strain evidence="2 3">Berenice</strain>
    </source>
</reference>
<evidence type="ECO:0000313" key="3">
    <source>
        <dbReference type="Proteomes" id="UP000583944"/>
    </source>
</evidence>
<accession>A0A7J6YHR9</accession>
<feature type="region of interest" description="Disordered" evidence="1">
    <location>
        <begin position="1561"/>
        <end position="1611"/>
    </location>
</feature>
<protein>
    <submittedName>
        <fullName evidence="2">Uncharacterized protein</fullName>
    </submittedName>
</protein>
<organism evidence="2 3">
    <name type="scientific">Trypanosoma cruzi</name>
    <dbReference type="NCBI Taxonomy" id="5693"/>
    <lineage>
        <taxon>Eukaryota</taxon>
        <taxon>Discoba</taxon>
        <taxon>Euglenozoa</taxon>
        <taxon>Kinetoplastea</taxon>
        <taxon>Metakinetoplastina</taxon>
        <taxon>Trypanosomatida</taxon>
        <taxon>Trypanosomatidae</taxon>
        <taxon>Trypanosoma</taxon>
        <taxon>Schizotrypanum</taxon>
    </lineage>
</organism>
<feature type="region of interest" description="Disordered" evidence="1">
    <location>
        <begin position="489"/>
        <end position="567"/>
    </location>
</feature>
<proteinExistence type="predicted"/>
<feature type="compositionally biased region" description="Acidic residues" evidence="1">
    <location>
        <begin position="85"/>
        <end position="97"/>
    </location>
</feature>
<feature type="compositionally biased region" description="Basic residues" evidence="1">
    <location>
        <begin position="493"/>
        <end position="503"/>
    </location>
</feature>
<name>A0A7J6YHR9_TRYCR</name>
<feature type="compositionally biased region" description="Acidic residues" evidence="1">
    <location>
        <begin position="1586"/>
        <end position="1596"/>
    </location>
</feature>
<evidence type="ECO:0000313" key="2">
    <source>
        <dbReference type="EMBL" id="KAF5226235.1"/>
    </source>
</evidence>